<proteinExistence type="predicted"/>
<evidence type="ECO:0000313" key="3">
    <source>
        <dbReference type="Proteomes" id="UP000564806"/>
    </source>
</evidence>
<protein>
    <recommendedName>
        <fullName evidence="4">ECF transporter S component</fullName>
    </recommendedName>
</protein>
<dbReference type="EMBL" id="JABWCS010000211">
    <property type="protein sequence ID" value="NUU61803.1"/>
    <property type="molecule type" value="Genomic_DNA"/>
</dbReference>
<accession>A0A850EKB5</accession>
<dbReference type="RefSeq" id="WP_066364667.1">
    <property type="nucleotide sequence ID" value="NZ_JABWCS010000211.1"/>
</dbReference>
<feature type="transmembrane region" description="Helical" evidence="1">
    <location>
        <begin position="157"/>
        <end position="179"/>
    </location>
</feature>
<evidence type="ECO:0000256" key="1">
    <source>
        <dbReference type="SAM" id="Phobius"/>
    </source>
</evidence>
<gene>
    <name evidence="2" type="ORF">HPT30_15775</name>
</gene>
<dbReference type="Gene3D" id="1.10.1760.20">
    <property type="match status" value="1"/>
</dbReference>
<feature type="transmembrane region" description="Helical" evidence="1">
    <location>
        <begin position="50"/>
        <end position="69"/>
    </location>
</feature>
<keyword evidence="1" id="KW-0472">Membrane</keyword>
<evidence type="ECO:0008006" key="4">
    <source>
        <dbReference type="Google" id="ProtNLM"/>
    </source>
</evidence>
<keyword evidence="1" id="KW-1133">Transmembrane helix</keyword>
<reference evidence="2" key="1">
    <citation type="submission" date="2020-06" db="EMBL/GenBank/DDBJ databases">
        <title>Paenibacillus sp. nov., isolated from soil.</title>
        <authorList>
            <person name="Seo Y.L."/>
        </authorList>
    </citation>
    <scope>NUCLEOTIDE SEQUENCE [LARGE SCALE GENOMIC DNA]</scope>
    <source>
        <strain evidence="2">JW14</strain>
    </source>
</reference>
<dbReference type="AlphaFoldDB" id="A0A850EKB5"/>
<sequence>MSQLTSMQSGLPKRGVTARHIVAMVISALIFGATIYISRFVPIKLGTVQVLYPAAIFAPLFGVWFGVWGSAGLVVGNILSMVVVGMNPAIYPLALLAQFIMGFVPGIAFRKVRFEGAKDRIVFIVTVTLGMILSTVLVALNLVLIQKIPGNVVWGTIWPWMQVSNTLAAAIFSPLLFAWMSDYMNKSGLFFKRFLG</sequence>
<feature type="transmembrane region" description="Helical" evidence="1">
    <location>
        <begin position="89"/>
        <end position="109"/>
    </location>
</feature>
<name>A0A850EKB5_9BACL</name>
<comment type="caution">
    <text evidence="2">The sequence shown here is derived from an EMBL/GenBank/DDBJ whole genome shotgun (WGS) entry which is preliminary data.</text>
</comment>
<keyword evidence="1" id="KW-0812">Transmembrane</keyword>
<feature type="transmembrane region" description="Helical" evidence="1">
    <location>
        <begin position="20"/>
        <end position="38"/>
    </location>
</feature>
<dbReference type="Proteomes" id="UP000564806">
    <property type="component" value="Unassembled WGS sequence"/>
</dbReference>
<evidence type="ECO:0000313" key="2">
    <source>
        <dbReference type="EMBL" id="NUU61803.1"/>
    </source>
</evidence>
<feature type="transmembrane region" description="Helical" evidence="1">
    <location>
        <begin position="121"/>
        <end position="145"/>
    </location>
</feature>
<keyword evidence="3" id="KW-1185">Reference proteome</keyword>
<organism evidence="2 3">
    <name type="scientific">Paenibacillus agri</name>
    <dbReference type="NCBI Taxonomy" id="2744309"/>
    <lineage>
        <taxon>Bacteria</taxon>
        <taxon>Bacillati</taxon>
        <taxon>Bacillota</taxon>
        <taxon>Bacilli</taxon>
        <taxon>Bacillales</taxon>
        <taxon>Paenibacillaceae</taxon>
        <taxon>Paenibacillus</taxon>
    </lineage>
</organism>